<accession>C6Q1C4</accession>
<proteinExistence type="predicted"/>
<gene>
    <name evidence="1" type="ORF">CcarbDRAFT_4841</name>
</gene>
<dbReference type="Proteomes" id="UP000004198">
    <property type="component" value="Unassembled WGS sequence"/>
</dbReference>
<reference evidence="1 2" key="1">
    <citation type="submission" date="2009-06" db="EMBL/GenBank/DDBJ databases">
        <title>The draft genome of Clostridium carboxidivorans P7.</title>
        <authorList>
            <consortium name="US DOE Joint Genome Institute (JGI-PGF)"/>
            <person name="Lucas S."/>
            <person name="Copeland A."/>
            <person name="Lapidus A."/>
            <person name="Glavina del Rio T."/>
            <person name="Tice H."/>
            <person name="Bruce D."/>
            <person name="Goodwin L."/>
            <person name="Pitluck S."/>
            <person name="Larimer F."/>
            <person name="Land M.L."/>
            <person name="Hauser L."/>
            <person name="Hemme C.L."/>
        </authorList>
    </citation>
    <scope>NUCLEOTIDE SEQUENCE [LARGE SCALE GENOMIC DNA]</scope>
    <source>
        <strain evidence="1 2">P7</strain>
    </source>
</reference>
<dbReference type="AlphaFoldDB" id="C6Q1C4"/>
<organism evidence="1 2">
    <name type="scientific">Clostridium carboxidivorans P7</name>
    <dbReference type="NCBI Taxonomy" id="536227"/>
    <lineage>
        <taxon>Bacteria</taxon>
        <taxon>Bacillati</taxon>
        <taxon>Bacillota</taxon>
        <taxon>Clostridia</taxon>
        <taxon>Eubacteriales</taxon>
        <taxon>Clostridiaceae</taxon>
        <taxon>Clostridium</taxon>
    </lineage>
</organism>
<keyword evidence="2" id="KW-1185">Reference proteome</keyword>
<name>C6Q1C4_9CLOT</name>
<comment type="caution">
    <text evidence="1">The sequence shown here is derived from an EMBL/GenBank/DDBJ whole genome shotgun (WGS) entry which is preliminary data.</text>
</comment>
<sequence length="33" mass="3863">MAREKLTVLLWLLGTLLKGAGIEIEYRTRLSMW</sequence>
<evidence type="ECO:0000313" key="1">
    <source>
        <dbReference type="EMBL" id="EET84706.1"/>
    </source>
</evidence>
<evidence type="ECO:0000313" key="2">
    <source>
        <dbReference type="Proteomes" id="UP000004198"/>
    </source>
</evidence>
<protein>
    <submittedName>
        <fullName evidence="1">Uncharacterized protein</fullName>
    </submittedName>
</protein>
<dbReference type="EMBL" id="ACVI01000135">
    <property type="protein sequence ID" value="EET84706.1"/>
    <property type="molecule type" value="Genomic_DNA"/>
</dbReference>